<dbReference type="EMBL" id="RJSE01000009">
    <property type="protein sequence ID" value="RNL60679.1"/>
    <property type="molecule type" value="Genomic_DNA"/>
</dbReference>
<evidence type="ECO:0000256" key="6">
    <source>
        <dbReference type="ARBA" id="ARBA00022989"/>
    </source>
</evidence>
<keyword evidence="7 8" id="KW-0472">Membrane</keyword>
<feature type="transmembrane region" description="Helical" evidence="8">
    <location>
        <begin position="206"/>
        <end position="230"/>
    </location>
</feature>
<feature type="transmembrane region" description="Helical" evidence="8">
    <location>
        <begin position="20"/>
        <end position="41"/>
    </location>
</feature>
<dbReference type="InterPro" id="IPR000515">
    <property type="entry name" value="MetI-like"/>
</dbReference>
<dbReference type="AlphaFoldDB" id="A0A3N0CBI2"/>
<organism evidence="10 11">
    <name type="scientific">Nocardioides marmoriginsengisoli</name>
    <dbReference type="NCBI Taxonomy" id="661483"/>
    <lineage>
        <taxon>Bacteria</taxon>
        <taxon>Bacillati</taxon>
        <taxon>Actinomycetota</taxon>
        <taxon>Actinomycetes</taxon>
        <taxon>Propionibacteriales</taxon>
        <taxon>Nocardioidaceae</taxon>
        <taxon>Nocardioides</taxon>
    </lineage>
</organism>
<dbReference type="GO" id="GO:0043190">
    <property type="term" value="C:ATP-binding cassette (ABC) transporter complex"/>
    <property type="evidence" value="ECO:0007669"/>
    <property type="project" value="InterPro"/>
</dbReference>
<evidence type="ECO:0000256" key="1">
    <source>
        <dbReference type="ARBA" id="ARBA00004651"/>
    </source>
</evidence>
<dbReference type="CDD" id="cd06261">
    <property type="entry name" value="TM_PBP2"/>
    <property type="match status" value="1"/>
</dbReference>
<dbReference type="Proteomes" id="UP000267128">
    <property type="component" value="Unassembled WGS sequence"/>
</dbReference>
<dbReference type="OrthoDB" id="92598at2"/>
<evidence type="ECO:0000256" key="8">
    <source>
        <dbReference type="RuleBase" id="RU363032"/>
    </source>
</evidence>
<gene>
    <name evidence="10" type="ORF">EFK50_20435</name>
</gene>
<dbReference type="InterPro" id="IPR035906">
    <property type="entry name" value="MetI-like_sf"/>
</dbReference>
<dbReference type="SUPFAM" id="SSF161098">
    <property type="entry name" value="MetI-like"/>
    <property type="match status" value="1"/>
</dbReference>
<comment type="caution">
    <text evidence="10">The sequence shown here is derived from an EMBL/GenBank/DDBJ whole genome shotgun (WGS) entry which is preliminary data.</text>
</comment>
<dbReference type="NCBIfam" id="TIGR01726">
    <property type="entry name" value="HEQRo_perm_3TM"/>
    <property type="match status" value="1"/>
</dbReference>
<evidence type="ECO:0000313" key="11">
    <source>
        <dbReference type="Proteomes" id="UP000267128"/>
    </source>
</evidence>
<proteinExistence type="inferred from homology"/>
<dbReference type="RefSeq" id="WP_123229431.1">
    <property type="nucleotide sequence ID" value="NZ_RJSE01000009.1"/>
</dbReference>
<reference evidence="10 11" key="1">
    <citation type="submission" date="2018-11" db="EMBL/GenBank/DDBJ databases">
        <authorList>
            <person name="Li F."/>
        </authorList>
    </citation>
    <scope>NUCLEOTIDE SEQUENCE [LARGE SCALE GENOMIC DNA]</scope>
    <source>
        <strain evidence="10 11">Gsoil 097</strain>
    </source>
</reference>
<keyword evidence="11" id="KW-1185">Reference proteome</keyword>
<dbReference type="PROSITE" id="PS50928">
    <property type="entry name" value="ABC_TM1"/>
    <property type="match status" value="1"/>
</dbReference>
<feature type="transmembrane region" description="Helical" evidence="8">
    <location>
        <begin position="62"/>
        <end position="85"/>
    </location>
</feature>
<comment type="subcellular location">
    <subcellularLocation>
        <location evidence="1 8">Cell membrane</location>
        <topology evidence="1 8">Multi-pass membrane protein</topology>
    </subcellularLocation>
</comment>
<dbReference type="PANTHER" id="PTHR30614">
    <property type="entry name" value="MEMBRANE COMPONENT OF AMINO ACID ABC TRANSPORTER"/>
    <property type="match status" value="1"/>
</dbReference>
<keyword evidence="2 8" id="KW-0813">Transport</keyword>
<keyword evidence="4 8" id="KW-0812">Transmembrane</keyword>
<evidence type="ECO:0000313" key="10">
    <source>
        <dbReference type="EMBL" id="RNL60679.1"/>
    </source>
</evidence>
<name>A0A3N0CBI2_9ACTN</name>
<keyword evidence="6 8" id="KW-1133">Transmembrane helix</keyword>
<evidence type="ECO:0000259" key="9">
    <source>
        <dbReference type="PROSITE" id="PS50928"/>
    </source>
</evidence>
<dbReference type="GO" id="GO:0006865">
    <property type="term" value="P:amino acid transport"/>
    <property type="evidence" value="ECO:0007669"/>
    <property type="project" value="UniProtKB-KW"/>
</dbReference>
<protein>
    <submittedName>
        <fullName evidence="10">Amino acid ABC transporter permease</fullName>
    </submittedName>
</protein>
<dbReference type="GO" id="GO:0022857">
    <property type="term" value="F:transmembrane transporter activity"/>
    <property type="evidence" value="ECO:0007669"/>
    <property type="project" value="InterPro"/>
</dbReference>
<evidence type="ECO:0000256" key="2">
    <source>
        <dbReference type="ARBA" id="ARBA00022448"/>
    </source>
</evidence>
<evidence type="ECO:0000256" key="4">
    <source>
        <dbReference type="ARBA" id="ARBA00022692"/>
    </source>
</evidence>
<accession>A0A3N0CBI2</accession>
<dbReference type="InterPro" id="IPR043429">
    <property type="entry name" value="ArtM/GltK/GlnP/TcyL/YhdX-like"/>
</dbReference>
<keyword evidence="5" id="KW-0029">Amino-acid transport</keyword>
<dbReference type="Pfam" id="PF00528">
    <property type="entry name" value="BPD_transp_1"/>
    <property type="match status" value="1"/>
</dbReference>
<keyword evidence="3" id="KW-1003">Cell membrane</keyword>
<comment type="similarity">
    <text evidence="8">Belongs to the binding-protein-dependent transport system permease family.</text>
</comment>
<feature type="transmembrane region" description="Helical" evidence="8">
    <location>
        <begin position="97"/>
        <end position="119"/>
    </location>
</feature>
<dbReference type="Gene3D" id="1.10.3720.10">
    <property type="entry name" value="MetI-like"/>
    <property type="match status" value="1"/>
</dbReference>
<feature type="transmembrane region" description="Helical" evidence="8">
    <location>
        <begin position="250"/>
        <end position="272"/>
    </location>
</feature>
<evidence type="ECO:0000256" key="5">
    <source>
        <dbReference type="ARBA" id="ARBA00022970"/>
    </source>
</evidence>
<sequence>MSVSTTEANPPPLEALRHPGRWVAGAAAILLAFVVLESILGNSRLQWDVVGEYLFDEGIMKGLRLTIILTFAVTAVGMLLGTLIATARMSKNPVLAWLAWFYVWVFRSVPLLVQLLLWFNIAYLYPKIEIGLPFLPPLIEGDANKLISATTAAFLGLTLHEAAYAAEIVRGGILSVDPGQTEAGDALGMSRARILRRIVLPQAMRSIVPAAGNLLIGTLKGTAIVSVIAVDELLYAAQFIYNRTFEVVPLLVVATLWYMFMTAVLSVLQYFVERYYGRGATRSTTASPWAQAKAVFLRARGVFTTPTGGKA</sequence>
<dbReference type="FunFam" id="1.10.3720.10:FF:000006">
    <property type="entry name" value="Glutamate/aspartate ABC transporter, permease protein GltK"/>
    <property type="match status" value="1"/>
</dbReference>
<evidence type="ECO:0000256" key="3">
    <source>
        <dbReference type="ARBA" id="ARBA00022475"/>
    </source>
</evidence>
<dbReference type="PANTHER" id="PTHR30614:SF0">
    <property type="entry name" value="L-CYSTINE TRANSPORT SYSTEM PERMEASE PROTEIN TCYL"/>
    <property type="match status" value="1"/>
</dbReference>
<feature type="domain" description="ABC transmembrane type-1" evidence="9">
    <location>
        <begin position="63"/>
        <end position="269"/>
    </location>
</feature>
<dbReference type="InterPro" id="IPR010065">
    <property type="entry name" value="AA_ABC_transptr_permease_3TM"/>
</dbReference>
<evidence type="ECO:0000256" key="7">
    <source>
        <dbReference type="ARBA" id="ARBA00023136"/>
    </source>
</evidence>